<evidence type="ECO:0000256" key="7">
    <source>
        <dbReference type="ARBA" id="ARBA00023128"/>
    </source>
</evidence>
<keyword evidence="5 10" id="KW-1133">Transmembrane helix</keyword>
<reference evidence="13" key="1">
    <citation type="journal article" date="2021" name="Open Biol.">
        <title>Shared evolutionary footprints suggest mitochondrial oxidative damage underlies multiple complex I losses in fungi.</title>
        <authorList>
            <person name="Schikora-Tamarit M.A."/>
            <person name="Marcet-Houben M."/>
            <person name="Nosek J."/>
            <person name="Gabaldon T."/>
        </authorList>
    </citation>
    <scope>NUCLEOTIDE SEQUENCE</scope>
    <source>
        <strain evidence="13">CBS6341</strain>
    </source>
</reference>
<proteinExistence type="inferred from homology"/>
<comment type="similarity">
    <text evidence="1 10">Belongs to the SHE9 family.</text>
</comment>
<keyword evidence="6 11" id="KW-0175">Coiled coil</keyword>
<feature type="transmembrane region" description="Helical" evidence="10">
    <location>
        <begin position="306"/>
        <end position="326"/>
    </location>
</feature>
<dbReference type="EMBL" id="JAEUBF010000268">
    <property type="protein sequence ID" value="KAH3679561.1"/>
    <property type="molecule type" value="Genomic_DNA"/>
</dbReference>
<feature type="coiled-coil region" evidence="11">
    <location>
        <begin position="261"/>
        <end position="288"/>
    </location>
</feature>
<keyword evidence="7 10" id="KW-0496">Mitochondrion</keyword>
<dbReference type="PANTHER" id="PTHR31961">
    <property type="entry name" value="SENSITIVE TO HIGH EXPRESSION PROTEIN 9, MITOCHONDRIAL"/>
    <property type="match status" value="1"/>
</dbReference>
<evidence type="ECO:0000256" key="3">
    <source>
        <dbReference type="ARBA" id="ARBA00022792"/>
    </source>
</evidence>
<evidence type="ECO:0000256" key="8">
    <source>
        <dbReference type="ARBA" id="ARBA00023136"/>
    </source>
</evidence>
<evidence type="ECO:0000256" key="5">
    <source>
        <dbReference type="ARBA" id="ARBA00022989"/>
    </source>
</evidence>
<evidence type="ECO:0000256" key="2">
    <source>
        <dbReference type="ARBA" id="ARBA00022692"/>
    </source>
</evidence>
<dbReference type="OrthoDB" id="5595506at2759"/>
<keyword evidence="3 10" id="KW-0999">Mitochondrion inner membrane</keyword>
<dbReference type="GO" id="GO:0007007">
    <property type="term" value="P:inner mitochondrial membrane organization"/>
    <property type="evidence" value="ECO:0007669"/>
    <property type="project" value="TreeGrafter"/>
</dbReference>
<dbReference type="GO" id="GO:0005743">
    <property type="term" value="C:mitochondrial inner membrane"/>
    <property type="evidence" value="ECO:0007669"/>
    <property type="project" value="UniProtKB-SubCell"/>
</dbReference>
<dbReference type="InterPro" id="IPR008839">
    <property type="entry name" value="MDM33_fungi"/>
</dbReference>
<feature type="compositionally biased region" description="Polar residues" evidence="12">
    <location>
        <begin position="55"/>
        <end position="65"/>
    </location>
</feature>
<keyword evidence="2 10" id="KW-0812">Transmembrane</keyword>
<evidence type="ECO:0000256" key="6">
    <source>
        <dbReference type="ARBA" id="ARBA00023054"/>
    </source>
</evidence>
<feature type="compositionally biased region" description="Basic and acidic residues" evidence="12">
    <location>
        <begin position="44"/>
        <end position="54"/>
    </location>
</feature>
<evidence type="ECO:0000256" key="4">
    <source>
        <dbReference type="ARBA" id="ARBA00022946"/>
    </source>
</evidence>
<comment type="subcellular location">
    <subcellularLocation>
        <location evidence="10">Mitochondrion inner membrane</location>
        <topology evidence="10">Multi-pass membrane protein</topology>
    </subcellularLocation>
</comment>
<feature type="transmembrane region" description="Helical" evidence="10">
    <location>
        <begin position="447"/>
        <end position="468"/>
    </location>
</feature>
<evidence type="ECO:0000313" key="13">
    <source>
        <dbReference type="EMBL" id="KAH3679561.1"/>
    </source>
</evidence>
<evidence type="ECO:0000256" key="9">
    <source>
        <dbReference type="ARBA" id="ARBA00024807"/>
    </source>
</evidence>
<feature type="coiled-coil region" evidence="11">
    <location>
        <begin position="187"/>
        <end position="214"/>
    </location>
</feature>
<dbReference type="Proteomes" id="UP000769528">
    <property type="component" value="Unassembled WGS sequence"/>
</dbReference>
<protein>
    <recommendedName>
        <fullName evidence="10">Sensitive to high expression protein 9, mitochondrial</fullName>
    </recommendedName>
</protein>
<evidence type="ECO:0000256" key="11">
    <source>
        <dbReference type="SAM" id="Coils"/>
    </source>
</evidence>
<gene>
    <name evidence="13" type="ORF">WICMUC_000894</name>
</gene>
<keyword evidence="8 10" id="KW-0472">Membrane</keyword>
<comment type="caution">
    <text evidence="13">The sequence shown here is derived from an EMBL/GenBank/DDBJ whole genome shotgun (WGS) entry which is preliminary data.</text>
</comment>
<evidence type="ECO:0000256" key="1">
    <source>
        <dbReference type="ARBA" id="ARBA00007472"/>
    </source>
</evidence>
<evidence type="ECO:0000256" key="12">
    <source>
        <dbReference type="SAM" id="MobiDB-lite"/>
    </source>
</evidence>
<reference evidence="13" key="2">
    <citation type="submission" date="2021-01" db="EMBL/GenBank/DDBJ databases">
        <authorList>
            <person name="Schikora-Tamarit M.A."/>
        </authorList>
    </citation>
    <scope>NUCLEOTIDE SEQUENCE</scope>
    <source>
        <strain evidence="13">CBS6341</strain>
    </source>
</reference>
<comment type="subunit">
    <text evidence="10">Homooligomer.</text>
</comment>
<evidence type="ECO:0000313" key="14">
    <source>
        <dbReference type="Proteomes" id="UP000769528"/>
    </source>
</evidence>
<feature type="coiled-coil region" evidence="11">
    <location>
        <begin position="104"/>
        <end position="131"/>
    </location>
</feature>
<evidence type="ECO:0000256" key="10">
    <source>
        <dbReference type="RuleBase" id="RU364128"/>
    </source>
</evidence>
<dbReference type="PANTHER" id="PTHR31961:SF3">
    <property type="entry name" value="SENSITIVE TO HIGH EXPRESSION PROTEIN 9, MITOCHONDRIAL"/>
    <property type="match status" value="1"/>
</dbReference>
<dbReference type="AlphaFoldDB" id="A0A9P8TI06"/>
<name>A0A9P8TI06_9ASCO</name>
<accession>A0A9P8TI06</accession>
<keyword evidence="4 10" id="KW-0809">Transit peptide</keyword>
<organism evidence="13 14">
    <name type="scientific">Wickerhamomyces mucosus</name>
    <dbReference type="NCBI Taxonomy" id="1378264"/>
    <lineage>
        <taxon>Eukaryota</taxon>
        <taxon>Fungi</taxon>
        <taxon>Dikarya</taxon>
        <taxon>Ascomycota</taxon>
        <taxon>Saccharomycotina</taxon>
        <taxon>Saccharomycetes</taxon>
        <taxon>Phaffomycetales</taxon>
        <taxon>Wickerhamomycetaceae</taxon>
        <taxon>Wickerhamomyces</taxon>
    </lineage>
</organism>
<keyword evidence="14" id="KW-1185">Reference proteome</keyword>
<dbReference type="Pfam" id="PF05546">
    <property type="entry name" value="She9_MDM33"/>
    <property type="match status" value="1"/>
</dbReference>
<sequence length="469" mass="54984">MLQTRSISRIRPIGWNSFILSKRCLNYTTRTCQVQRSSNASKTSNKDEKLKNDNLRNGNQKNDNFPTNTIFSDQSLSYLAHLQSLFETSSKKVRGVIKPIKLHYNKARESIKKTNEKLAEQERESRNYAFKEDYSVENRESIEGLPSQKEQRRRLWAKRLELYMDSLQETIFTATRALNDVTGYSSIQKLRKSIEILERDLNESKVEARLSKENYNIAISRRLETQKEVNEMLQRKSSWSPTDLERFTNLYRLDHENANREELANQKLKDAETREEELQDKLLNAILTRYHEEQIWSDKIRRTSTWGTFGLMGMNILLFLVFQLLLEPWKRRRLVGNFEEKVYQALDENSKLHDQKLDIMKEKVENLTKSDNGTFLIKEINQTEINEDEEDLLSIPTIQALPLPQSQESTLKKIKDNIEKLIQSLNKVFEVMFHRNISEAVIYKNELVTTTSFTLGLGMVLGALLNIIF</sequence>
<feature type="region of interest" description="Disordered" evidence="12">
    <location>
        <begin position="36"/>
        <end position="65"/>
    </location>
</feature>
<comment type="function">
    <text evidence="9">Required for the maintenance of the structure of the mitochondrial inner membrane. Involved in mitochondrial morphology. Causes growth arrest when highly overexpressed.</text>
</comment>